<feature type="transmembrane region" description="Helical" evidence="1">
    <location>
        <begin position="122"/>
        <end position="139"/>
    </location>
</feature>
<name>A0ABU6NEL4_9BACI</name>
<protein>
    <submittedName>
        <fullName evidence="2">Uncharacterized protein</fullName>
    </submittedName>
</protein>
<dbReference type="NCBIfam" id="NF041644">
    <property type="entry name" value="CBO0543_fam"/>
    <property type="match status" value="1"/>
</dbReference>
<dbReference type="RefSeq" id="WP_327968890.1">
    <property type="nucleotide sequence ID" value="NZ_JARMQG010000223.1"/>
</dbReference>
<feature type="transmembrane region" description="Helical" evidence="1">
    <location>
        <begin position="25"/>
        <end position="44"/>
    </location>
</feature>
<dbReference type="EMBL" id="JARMQG010000223">
    <property type="protein sequence ID" value="MED3563812.1"/>
    <property type="molecule type" value="Genomic_DNA"/>
</dbReference>
<gene>
    <name evidence="2" type="ORF">P4447_15410</name>
</gene>
<feature type="transmembrane region" description="Helical" evidence="1">
    <location>
        <begin position="56"/>
        <end position="79"/>
    </location>
</feature>
<keyword evidence="1" id="KW-0472">Membrane</keyword>
<sequence length="170" mass="19782">MIAITYSVLWIIAAFKFADRNWMPYYPTLLFAALGNALYEVICFKYQLWKMEPNGLPVAMIPILLLTLIGMPFSTWIYLSKYPFEKGLIPQSLYIAFFVAIYTLLEFLSVKGGAITYHHNWNLFWSVLFVIAMFNILRIHYQKPVIALILSVIFIAFLCLVFDVTLDKMK</sequence>
<proteinExistence type="predicted"/>
<feature type="transmembrane region" description="Helical" evidence="1">
    <location>
        <begin position="145"/>
        <end position="166"/>
    </location>
</feature>
<keyword evidence="3" id="KW-1185">Reference proteome</keyword>
<keyword evidence="1" id="KW-0812">Transmembrane</keyword>
<dbReference type="InterPro" id="IPR048147">
    <property type="entry name" value="CBO0543-like"/>
</dbReference>
<evidence type="ECO:0000313" key="2">
    <source>
        <dbReference type="EMBL" id="MED3563812.1"/>
    </source>
</evidence>
<keyword evidence="1" id="KW-1133">Transmembrane helix</keyword>
<evidence type="ECO:0000256" key="1">
    <source>
        <dbReference type="SAM" id="Phobius"/>
    </source>
</evidence>
<comment type="caution">
    <text evidence="2">The sequence shown here is derived from an EMBL/GenBank/DDBJ whole genome shotgun (WGS) entry which is preliminary data.</text>
</comment>
<accession>A0ABU6NEL4</accession>
<organism evidence="2 3">
    <name type="scientific">Bacillus xiapuensis</name>
    <dbReference type="NCBI Taxonomy" id="2014075"/>
    <lineage>
        <taxon>Bacteria</taxon>
        <taxon>Bacillati</taxon>
        <taxon>Bacillota</taxon>
        <taxon>Bacilli</taxon>
        <taxon>Bacillales</taxon>
        <taxon>Bacillaceae</taxon>
        <taxon>Bacillus</taxon>
    </lineage>
</organism>
<reference evidence="2 3" key="1">
    <citation type="submission" date="2023-03" db="EMBL/GenBank/DDBJ databases">
        <title>Bacillus Genome Sequencing.</title>
        <authorList>
            <person name="Dunlap C."/>
        </authorList>
    </citation>
    <scope>NUCLEOTIDE SEQUENCE [LARGE SCALE GENOMIC DNA]</scope>
    <source>
        <strain evidence="2 3">B-14544</strain>
    </source>
</reference>
<feature type="transmembrane region" description="Helical" evidence="1">
    <location>
        <begin position="91"/>
        <end position="110"/>
    </location>
</feature>
<dbReference type="Proteomes" id="UP001330749">
    <property type="component" value="Unassembled WGS sequence"/>
</dbReference>
<evidence type="ECO:0000313" key="3">
    <source>
        <dbReference type="Proteomes" id="UP001330749"/>
    </source>
</evidence>